<dbReference type="AlphaFoldDB" id="L0FZ46"/>
<evidence type="ECO:0000313" key="1">
    <source>
        <dbReference type="EMBL" id="AGA79199.1"/>
    </source>
</evidence>
<evidence type="ECO:0000313" key="2">
    <source>
        <dbReference type="Proteomes" id="UP000010796"/>
    </source>
</evidence>
<name>L0FZ46_ECHVK</name>
<reference evidence="2" key="1">
    <citation type="submission" date="2012-02" db="EMBL/GenBank/DDBJ databases">
        <title>The complete genome of Echinicola vietnamensis DSM 17526.</title>
        <authorList>
            <person name="Lucas S."/>
            <person name="Copeland A."/>
            <person name="Lapidus A."/>
            <person name="Glavina del Rio T."/>
            <person name="Dalin E."/>
            <person name="Tice H."/>
            <person name="Bruce D."/>
            <person name="Goodwin L."/>
            <person name="Pitluck S."/>
            <person name="Peters L."/>
            <person name="Ovchinnikova G."/>
            <person name="Teshima H."/>
            <person name="Kyrpides N."/>
            <person name="Mavromatis K."/>
            <person name="Ivanova N."/>
            <person name="Brettin T."/>
            <person name="Detter J.C."/>
            <person name="Han C."/>
            <person name="Larimer F."/>
            <person name="Land M."/>
            <person name="Hauser L."/>
            <person name="Markowitz V."/>
            <person name="Cheng J.-F."/>
            <person name="Hugenholtz P."/>
            <person name="Woyke T."/>
            <person name="Wu D."/>
            <person name="Brambilla E."/>
            <person name="Klenk H.-P."/>
            <person name="Eisen J.A."/>
        </authorList>
    </citation>
    <scope>NUCLEOTIDE SEQUENCE [LARGE SCALE GENOMIC DNA]</scope>
    <source>
        <strain evidence="2">DSM 17526 / LMG 23754 / KMM 6221</strain>
    </source>
</reference>
<dbReference type="HOGENOM" id="CLU_3403230_0_0_10"/>
<dbReference type="EMBL" id="CP003346">
    <property type="protein sequence ID" value="AGA79199.1"/>
    <property type="molecule type" value="Genomic_DNA"/>
</dbReference>
<accession>L0FZ46</accession>
<sequence length="30" mass="3822">MLHRFVNRHGWFTDSKWVNEKNFEFLLEKL</sequence>
<dbReference type="Proteomes" id="UP000010796">
    <property type="component" value="Chromosome"/>
</dbReference>
<keyword evidence="2" id="KW-1185">Reference proteome</keyword>
<organism evidence="1 2">
    <name type="scientific">Echinicola vietnamensis (strain DSM 17526 / LMG 23754 / KMM 6221)</name>
    <dbReference type="NCBI Taxonomy" id="926556"/>
    <lineage>
        <taxon>Bacteria</taxon>
        <taxon>Pseudomonadati</taxon>
        <taxon>Bacteroidota</taxon>
        <taxon>Cytophagia</taxon>
        <taxon>Cytophagales</taxon>
        <taxon>Cyclobacteriaceae</taxon>
        <taxon>Echinicola</taxon>
    </lineage>
</organism>
<dbReference type="KEGG" id="evi:Echvi_2961"/>
<proteinExistence type="predicted"/>
<gene>
    <name evidence="1" type="ordered locus">Echvi_2961</name>
</gene>
<protein>
    <submittedName>
        <fullName evidence="1">Uncharacterized protein</fullName>
    </submittedName>
</protein>